<feature type="transmembrane region" description="Helical" evidence="1">
    <location>
        <begin position="260"/>
        <end position="281"/>
    </location>
</feature>
<dbReference type="AlphaFoldDB" id="A0A0M6Z6Q0"/>
<proteinExistence type="predicted"/>
<dbReference type="RefSeq" id="WP_055112943.1">
    <property type="nucleotide sequence ID" value="NZ_CXWA01000001.1"/>
</dbReference>
<sequence length="315" mass="35354">MTQTRKSARLLAPVAFWLAMLATFIWANGSAGLTPPIAAEGLRDVWQFYLPLMVFTLATVFYFTRNRTRPTWQGFAVARHSMTRDLAFALAYLVAGHLILGAVFNTGLHFPGPDVFENGSHDHQEVIRWAALQVTVFVLLPYIWLRRRGFGFRKLITGIDWKRDVWLMIAFWAGEFLSVAFISDFFDVAPADYSYAIPFGIVANTIGAGLPVLVMIHLIILPRLSLLLDNQLLVIMLGGLVYAMFSLFDPGTSYSSATNGWVSVSYIFLTQTLIGMGKAVFTVRTGNPFIHFTSYHILGARVAFDTSMYADIFRR</sequence>
<evidence type="ECO:0000256" key="1">
    <source>
        <dbReference type="SAM" id="Phobius"/>
    </source>
</evidence>
<feature type="transmembrane region" description="Helical" evidence="1">
    <location>
        <begin position="46"/>
        <end position="65"/>
    </location>
</feature>
<keyword evidence="1" id="KW-0812">Transmembrane</keyword>
<accession>A0A0M6Z6Q0</accession>
<dbReference type="GeneID" id="97669777"/>
<reference evidence="3" key="1">
    <citation type="submission" date="2015-07" db="EMBL/GenBank/DDBJ databases">
        <authorList>
            <person name="Rodrigo-Torres Lidia"/>
            <person name="Arahal R.David."/>
        </authorList>
    </citation>
    <scope>NUCLEOTIDE SEQUENCE [LARGE SCALE GENOMIC DNA]</scope>
    <source>
        <strain evidence="3">CECT 5096</strain>
    </source>
</reference>
<organism evidence="2 3">
    <name type="scientific">Roseibium album</name>
    <dbReference type="NCBI Taxonomy" id="311410"/>
    <lineage>
        <taxon>Bacteria</taxon>
        <taxon>Pseudomonadati</taxon>
        <taxon>Pseudomonadota</taxon>
        <taxon>Alphaproteobacteria</taxon>
        <taxon>Hyphomicrobiales</taxon>
        <taxon>Stappiaceae</taxon>
        <taxon>Roseibium</taxon>
    </lineage>
</organism>
<gene>
    <name evidence="2" type="ORF">LA5096_02387</name>
</gene>
<feature type="transmembrane region" description="Helical" evidence="1">
    <location>
        <begin position="86"/>
        <end position="106"/>
    </location>
</feature>
<feature type="transmembrane region" description="Helical" evidence="1">
    <location>
        <begin position="232"/>
        <end position="248"/>
    </location>
</feature>
<name>A0A0M6Z6Q0_9HYPH</name>
<keyword evidence="3" id="KW-1185">Reference proteome</keyword>
<feature type="transmembrane region" description="Helical" evidence="1">
    <location>
        <begin position="7"/>
        <end position="26"/>
    </location>
</feature>
<evidence type="ECO:0000313" key="3">
    <source>
        <dbReference type="Proteomes" id="UP000049983"/>
    </source>
</evidence>
<protein>
    <submittedName>
        <fullName evidence="2">Uncharacterized protein</fullName>
    </submittedName>
</protein>
<evidence type="ECO:0000313" key="2">
    <source>
        <dbReference type="EMBL" id="CTQ70134.1"/>
    </source>
</evidence>
<dbReference type="OrthoDB" id="9255602at2"/>
<dbReference type="Proteomes" id="UP000049983">
    <property type="component" value="Unassembled WGS sequence"/>
</dbReference>
<keyword evidence="1" id="KW-1133">Transmembrane helix</keyword>
<feature type="transmembrane region" description="Helical" evidence="1">
    <location>
        <begin position="195"/>
        <end position="220"/>
    </location>
</feature>
<feature type="transmembrane region" description="Helical" evidence="1">
    <location>
        <begin position="126"/>
        <end position="145"/>
    </location>
</feature>
<feature type="transmembrane region" description="Helical" evidence="1">
    <location>
        <begin position="165"/>
        <end position="183"/>
    </location>
</feature>
<keyword evidence="1" id="KW-0472">Membrane</keyword>
<dbReference type="EMBL" id="CXWC01000010">
    <property type="protein sequence ID" value="CTQ70134.1"/>
    <property type="molecule type" value="Genomic_DNA"/>
</dbReference>